<feature type="domain" description="Major facilitator superfamily (MFS) profile" evidence="3">
    <location>
        <begin position="39"/>
        <end position="426"/>
    </location>
</feature>
<feature type="transmembrane region" description="Helical" evidence="2">
    <location>
        <begin position="337"/>
        <end position="363"/>
    </location>
</feature>
<dbReference type="SUPFAM" id="SSF103473">
    <property type="entry name" value="MFS general substrate transporter"/>
    <property type="match status" value="1"/>
</dbReference>
<feature type="transmembrane region" description="Helical" evidence="2">
    <location>
        <begin position="370"/>
        <end position="390"/>
    </location>
</feature>
<feature type="transmembrane region" description="Helical" evidence="2">
    <location>
        <begin position="402"/>
        <end position="424"/>
    </location>
</feature>
<keyword evidence="5" id="KW-1185">Reference proteome</keyword>
<feature type="transmembrane region" description="Helical" evidence="2">
    <location>
        <begin position="162"/>
        <end position="182"/>
    </location>
</feature>
<organism evidence="4 5">
    <name type="scientific">Porites evermanni</name>
    <dbReference type="NCBI Taxonomy" id="104178"/>
    <lineage>
        <taxon>Eukaryota</taxon>
        <taxon>Metazoa</taxon>
        <taxon>Cnidaria</taxon>
        <taxon>Anthozoa</taxon>
        <taxon>Hexacorallia</taxon>
        <taxon>Scleractinia</taxon>
        <taxon>Fungiina</taxon>
        <taxon>Poritidae</taxon>
        <taxon>Porites</taxon>
    </lineage>
</organism>
<comment type="caution">
    <text evidence="4">The sequence shown here is derived from an EMBL/GenBank/DDBJ whole genome shotgun (WGS) entry which is preliminary data.</text>
</comment>
<feature type="transmembrane region" description="Helical" evidence="2">
    <location>
        <begin position="310"/>
        <end position="331"/>
    </location>
</feature>
<accession>A0ABN8MG08</accession>
<gene>
    <name evidence="4" type="ORF">PEVE_00034540</name>
</gene>
<dbReference type="PROSITE" id="PS50850">
    <property type="entry name" value="MFS"/>
    <property type="match status" value="1"/>
</dbReference>
<dbReference type="InterPro" id="IPR050327">
    <property type="entry name" value="Proton-linked_MCT"/>
</dbReference>
<feature type="transmembrane region" description="Helical" evidence="2">
    <location>
        <begin position="246"/>
        <end position="264"/>
    </location>
</feature>
<keyword evidence="2" id="KW-1133">Transmembrane helix</keyword>
<feature type="transmembrane region" description="Helical" evidence="2">
    <location>
        <begin position="73"/>
        <end position="93"/>
    </location>
</feature>
<evidence type="ECO:0000313" key="4">
    <source>
        <dbReference type="EMBL" id="CAH3028619.1"/>
    </source>
</evidence>
<evidence type="ECO:0000256" key="1">
    <source>
        <dbReference type="ARBA" id="ARBA00004141"/>
    </source>
</evidence>
<dbReference type="PANTHER" id="PTHR11360">
    <property type="entry name" value="MONOCARBOXYLATE TRANSPORTER"/>
    <property type="match status" value="1"/>
</dbReference>
<comment type="subcellular location">
    <subcellularLocation>
        <location evidence="1">Membrane</location>
        <topology evidence="1">Multi-pass membrane protein</topology>
    </subcellularLocation>
</comment>
<dbReference type="EMBL" id="CALNXI010000524">
    <property type="protein sequence ID" value="CAH3028619.1"/>
    <property type="molecule type" value="Genomic_DNA"/>
</dbReference>
<dbReference type="Gene3D" id="1.20.1250.20">
    <property type="entry name" value="MFS general substrate transporter like domains"/>
    <property type="match status" value="2"/>
</dbReference>
<dbReference type="Pfam" id="PF07690">
    <property type="entry name" value="MFS_1"/>
    <property type="match status" value="1"/>
</dbReference>
<dbReference type="InterPro" id="IPR011701">
    <property type="entry name" value="MFS"/>
</dbReference>
<evidence type="ECO:0000259" key="3">
    <source>
        <dbReference type="PROSITE" id="PS50850"/>
    </source>
</evidence>
<feature type="transmembrane region" description="Helical" evidence="2">
    <location>
        <begin position="100"/>
        <end position="120"/>
    </location>
</feature>
<feature type="transmembrane region" description="Helical" evidence="2">
    <location>
        <begin position="284"/>
        <end position="303"/>
    </location>
</feature>
<proteinExistence type="predicted"/>
<keyword evidence="2" id="KW-0812">Transmembrane</keyword>
<reference evidence="4 5" key="1">
    <citation type="submission" date="2022-05" db="EMBL/GenBank/DDBJ databases">
        <authorList>
            <consortium name="Genoscope - CEA"/>
            <person name="William W."/>
        </authorList>
    </citation>
    <scope>NUCLEOTIDE SEQUENCE [LARGE SCALE GENOMIC DNA]</scope>
</reference>
<evidence type="ECO:0000256" key="2">
    <source>
        <dbReference type="SAM" id="Phobius"/>
    </source>
</evidence>
<feature type="transmembrane region" description="Helical" evidence="2">
    <location>
        <begin position="35"/>
        <end position="61"/>
    </location>
</feature>
<evidence type="ECO:0000313" key="5">
    <source>
        <dbReference type="Proteomes" id="UP001159427"/>
    </source>
</evidence>
<dbReference type="Proteomes" id="UP001159427">
    <property type="component" value="Unassembled WGS sequence"/>
</dbReference>
<feature type="transmembrane region" description="Helical" evidence="2">
    <location>
        <begin position="194"/>
        <end position="212"/>
    </location>
</feature>
<keyword evidence="2" id="KW-0472">Membrane</keyword>
<feature type="transmembrane region" description="Helical" evidence="2">
    <location>
        <begin position="126"/>
        <end position="150"/>
    </location>
</feature>
<dbReference type="PANTHER" id="PTHR11360:SF251">
    <property type="entry name" value="MAJOR FACILITATOR SUPERFAMILY (MFS) PROFILE DOMAIN-CONTAINING PROTEIN"/>
    <property type="match status" value="1"/>
</dbReference>
<sequence length="447" mass="48691">MGRQQQSSVVQTVYASEQAITCSASRNSVQPDSCWSWVVCLACAVSNIIICGIIISYGVMFPTLLAEFQQGKGLTALVGSLAMVGMGIFSTLVAKVYNRIGPRATVILGVVLCSGALLATSQGNSIYSILITYGVMFGFGSSFIFLPPYLVLPRYFVKRRSLAVGLVAMGPGGGMFVMSFVMKALLDELDWRRTYMILAGVVALSVPLVCTVRRMPPEEEENKAIKKDAKERFCESVWSLFSNKRFDIIFLSMNLYYVVHYIPSVHMVRYCEDLGITATQASRLYLYSGLTSMLCRPVVGWLCDLKHIEAIYIFQLVAGVNGVATLILPLARRYFHFVLYFIVFGLADGAIGCSSTIAILSCFTSKKRSLGFGLAVMVSASMAAAGPPLAGLMADEMGSYVPAFYMTGIVILLGASIIFLAPFVNSESQRDINASEELFVVEKCTVV</sequence>
<name>A0ABN8MG08_9CNID</name>
<dbReference type="InterPro" id="IPR036259">
    <property type="entry name" value="MFS_trans_sf"/>
</dbReference>
<dbReference type="InterPro" id="IPR020846">
    <property type="entry name" value="MFS_dom"/>
</dbReference>
<protein>
    <recommendedName>
        <fullName evidence="3">Major facilitator superfamily (MFS) profile domain-containing protein</fullName>
    </recommendedName>
</protein>
<dbReference type="CDD" id="cd17352">
    <property type="entry name" value="MFS_MCT_SLC16"/>
    <property type="match status" value="1"/>
</dbReference>